<dbReference type="InterPro" id="IPR032314">
    <property type="entry name" value="DUF4845"/>
</dbReference>
<protein>
    <submittedName>
        <fullName evidence="2">DUF4845 domain-containing protein</fullName>
    </submittedName>
</protein>
<dbReference type="EMBL" id="CP032134">
    <property type="protein sequence ID" value="AXY56325.1"/>
    <property type="molecule type" value="Genomic_DNA"/>
</dbReference>
<dbReference type="Pfam" id="PF16137">
    <property type="entry name" value="DUF4845"/>
    <property type="match status" value="1"/>
</dbReference>
<evidence type="ECO:0000313" key="4">
    <source>
        <dbReference type="Proteomes" id="UP000263753"/>
    </source>
</evidence>
<proteinExistence type="predicted"/>
<dbReference type="RefSeq" id="WP_087511317.1">
    <property type="nucleotide sequence ID" value="NZ_CP032134.1"/>
</dbReference>
<evidence type="ECO:0000313" key="3">
    <source>
        <dbReference type="EMBL" id="MDV2467993.1"/>
    </source>
</evidence>
<dbReference type="Proteomes" id="UP001278188">
    <property type="component" value="Unassembled WGS sequence"/>
</dbReference>
<evidence type="ECO:0000256" key="1">
    <source>
        <dbReference type="SAM" id="Phobius"/>
    </source>
</evidence>
<reference evidence="2" key="2">
    <citation type="journal article" date="2019" name="J. Microbiol.">
        <title>Acinetobacter chinensis, a novel Acinetobacter species, carrying blaNDM-1, recovered from hospital sewage.</title>
        <authorList>
            <person name="Hu Y."/>
            <person name="Feng Y."/>
            <person name="Qin J."/>
            <person name="Zhang X."/>
            <person name="Zong Z."/>
        </authorList>
    </citation>
    <scope>NUCLEOTIDE SEQUENCE</scope>
    <source>
        <strain evidence="2">WCHAc010005</strain>
    </source>
</reference>
<dbReference type="Proteomes" id="UP000263753">
    <property type="component" value="Chromosome"/>
</dbReference>
<dbReference type="EMBL" id="JASVDY010000001">
    <property type="protein sequence ID" value="MDV2467993.1"/>
    <property type="molecule type" value="Genomic_DNA"/>
</dbReference>
<dbReference type="KEGG" id="achi:CDG60_06930"/>
<evidence type="ECO:0000313" key="5">
    <source>
        <dbReference type="Proteomes" id="UP001278188"/>
    </source>
</evidence>
<keyword evidence="1" id="KW-0472">Membrane</keyword>
<feature type="transmembrane region" description="Helical" evidence="1">
    <location>
        <begin position="12"/>
        <end position="35"/>
    </location>
</feature>
<evidence type="ECO:0000313" key="2">
    <source>
        <dbReference type="EMBL" id="AXY56325.1"/>
    </source>
</evidence>
<reference evidence="3 5" key="3">
    <citation type="submission" date="2023-06" db="EMBL/GenBank/DDBJ databases">
        <title>Genomic Analysis of Acinetobacter Strains Recovered from South Australian Aquatic Samples provides Insights into the Circulation of Antibiotic Resistance determinants in the Environment.</title>
        <authorList>
            <person name="Tobin L."/>
            <person name="Jarocki V.M."/>
            <person name="Kenyon J."/>
            <person name="Drigo B."/>
            <person name="Donner E."/>
            <person name="Djordjevic S.P."/>
            <person name="Hamidian M."/>
        </authorList>
    </citation>
    <scope>NUCLEOTIDE SEQUENCE [LARGE SCALE GENOMIC DNA]</scope>
    <source>
        <strain evidence="3 5">SAAc652</strain>
    </source>
</reference>
<dbReference type="AlphaFoldDB" id="A0A3B7LWF9"/>
<accession>A0A3B7LWF9</accession>
<keyword evidence="5" id="KW-1185">Reference proteome</keyword>
<name>A0A3B7LWF9_9GAMM</name>
<sequence length="124" mass="14114">MRQHQKGASYIAILIAIIGFAFLAKIAIAVWGPYWDDRVVDTQITELMQSSPKNIAPSKFVGQMSQRLDMNNVRDLKFEEIAQVTNVEGLQVKKAYEIRKPFLLNIDLVLKFEKSFDQSSLPAK</sequence>
<gene>
    <name evidence="2" type="ORF">CDG60_06930</name>
    <name evidence="3" type="ORF">QR674_03245</name>
</gene>
<keyword evidence="1" id="KW-1133">Transmembrane helix</keyword>
<keyword evidence="1" id="KW-0812">Transmembrane</keyword>
<organism evidence="2 4">
    <name type="scientific">Acinetobacter chinensis</name>
    <dbReference type="NCBI Taxonomy" id="2004650"/>
    <lineage>
        <taxon>Bacteria</taxon>
        <taxon>Pseudomonadati</taxon>
        <taxon>Pseudomonadota</taxon>
        <taxon>Gammaproteobacteria</taxon>
        <taxon>Moraxellales</taxon>
        <taxon>Moraxellaceae</taxon>
        <taxon>Acinetobacter</taxon>
    </lineage>
</organism>
<reference evidence="4" key="1">
    <citation type="submission" date="2018-09" db="EMBL/GenBank/DDBJ databases">
        <title>The complete genome of Acinetobacter sp. strain WCHAc010005.</title>
        <authorList>
            <person name="Hu Y."/>
            <person name="Long H."/>
            <person name="Feng Y."/>
            <person name="Zong Z."/>
        </authorList>
    </citation>
    <scope>NUCLEOTIDE SEQUENCE [LARGE SCALE GENOMIC DNA]</scope>
    <source>
        <strain evidence="4">WCHAc010005</strain>
    </source>
</reference>